<dbReference type="Proteomes" id="UP001195724">
    <property type="component" value="Unassembled WGS sequence"/>
</dbReference>
<reference evidence="1 2" key="1">
    <citation type="submission" date="2021-01" db="EMBL/GenBank/DDBJ databases">
        <title>Sequencing the genomes of 1000 actinobacteria strains.</title>
        <authorList>
            <person name="Klenk H.-P."/>
        </authorList>
    </citation>
    <scope>NUCLEOTIDE SEQUENCE [LARGE SCALE GENOMIC DNA]</scope>
    <source>
        <strain evidence="1 2">DSM 44581</strain>
    </source>
</reference>
<keyword evidence="2" id="KW-1185">Reference proteome</keyword>
<name>A0ABS2S6R8_9PSEU</name>
<dbReference type="RefSeq" id="WP_204842751.1">
    <property type="nucleotide sequence ID" value="NZ_JAFBCL010000001.1"/>
</dbReference>
<proteinExistence type="predicted"/>
<gene>
    <name evidence="1" type="ORF">JOE68_002791</name>
</gene>
<evidence type="ECO:0000313" key="1">
    <source>
        <dbReference type="EMBL" id="MBM7811926.1"/>
    </source>
</evidence>
<protein>
    <submittedName>
        <fullName evidence="1">Uncharacterized protein</fullName>
    </submittedName>
</protein>
<dbReference type="EMBL" id="JAFBCL010000001">
    <property type="protein sequence ID" value="MBM7811926.1"/>
    <property type="molecule type" value="Genomic_DNA"/>
</dbReference>
<evidence type="ECO:0000313" key="2">
    <source>
        <dbReference type="Proteomes" id="UP001195724"/>
    </source>
</evidence>
<comment type="caution">
    <text evidence="1">The sequence shown here is derived from an EMBL/GenBank/DDBJ whole genome shotgun (WGS) entry which is preliminary data.</text>
</comment>
<sequence>MGLYVLFHPEADADVEVVDRPLGHPSLVVSSGDARVTVQIAGHEDGAKLAARFARQLAAAAAEFAERCEPLTES</sequence>
<accession>A0ABS2S6R8</accession>
<organism evidence="1 2">
    <name type="scientific">Saccharothrix algeriensis</name>
    <dbReference type="NCBI Taxonomy" id="173560"/>
    <lineage>
        <taxon>Bacteria</taxon>
        <taxon>Bacillati</taxon>
        <taxon>Actinomycetota</taxon>
        <taxon>Actinomycetes</taxon>
        <taxon>Pseudonocardiales</taxon>
        <taxon>Pseudonocardiaceae</taxon>
        <taxon>Saccharothrix</taxon>
    </lineage>
</organism>